<dbReference type="SUPFAM" id="SSF48576">
    <property type="entry name" value="Terpenoid synthases"/>
    <property type="match status" value="1"/>
</dbReference>
<feature type="domain" description="Mei2-like C-terminal RNA recognition motif" evidence="28">
    <location>
        <begin position="227"/>
        <end position="287"/>
    </location>
</feature>
<dbReference type="FunFam" id="1.10.600.10:FF:000053">
    <property type="entry name" value="Squalene synthase"/>
    <property type="match status" value="1"/>
</dbReference>
<comment type="similarity">
    <text evidence="4 26">Belongs to the phytoene/squalene synthase family.</text>
</comment>
<dbReference type="SFLD" id="SFLDS00005">
    <property type="entry name" value="Isoprenoid_Synthase_Type_I"/>
    <property type="match status" value="1"/>
</dbReference>
<keyword evidence="8" id="KW-0153">Cholesterol metabolism</keyword>
<dbReference type="InterPro" id="IPR035979">
    <property type="entry name" value="RBD_domain_sf"/>
</dbReference>
<evidence type="ECO:0000259" key="28">
    <source>
        <dbReference type="Pfam" id="PF04059"/>
    </source>
</evidence>
<dbReference type="PROSITE" id="PS01044">
    <property type="entry name" value="SQUALEN_PHYTOEN_SYN_1"/>
    <property type="match status" value="1"/>
</dbReference>
<evidence type="ECO:0000256" key="26">
    <source>
        <dbReference type="RuleBase" id="RU368088"/>
    </source>
</evidence>
<keyword evidence="30" id="KW-1185">Reference proteome</keyword>
<dbReference type="Proteomes" id="UP000325577">
    <property type="component" value="Linkage Group LG16"/>
</dbReference>
<keyword evidence="17" id="KW-0443">Lipid metabolism</keyword>
<keyword evidence="20" id="KW-0753">Steroid metabolism</keyword>
<dbReference type="GO" id="GO:0008203">
    <property type="term" value="P:cholesterol metabolic process"/>
    <property type="evidence" value="ECO:0007669"/>
    <property type="project" value="UniProtKB-KW"/>
</dbReference>
<evidence type="ECO:0000256" key="8">
    <source>
        <dbReference type="ARBA" id="ARBA00022548"/>
    </source>
</evidence>
<dbReference type="SFLD" id="SFLDG01018">
    <property type="entry name" value="Squalene/Phytoene_Synthase_Lik"/>
    <property type="match status" value="1"/>
</dbReference>
<dbReference type="PANTHER" id="PTHR11626:SF2">
    <property type="entry name" value="SQUALENE SYNTHASE"/>
    <property type="match status" value="1"/>
</dbReference>
<protein>
    <recommendedName>
        <fullName evidence="6 26">Squalene synthase</fullName>
        <ecNumber evidence="5 26">2.5.1.21</ecNumber>
    </recommendedName>
</protein>
<keyword evidence="9 26" id="KW-0808">Transferase</keyword>
<dbReference type="EC" id="2.5.1.21" evidence="5 26"/>
<dbReference type="GO" id="GO:0003676">
    <property type="term" value="F:nucleic acid binding"/>
    <property type="evidence" value="ECO:0007669"/>
    <property type="project" value="InterPro"/>
</dbReference>
<dbReference type="GO" id="GO:0005789">
    <property type="term" value="C:endoplasmic reticulum membrane"/>
    <property type="evidence" value="ECO:0007669"/>
    <property type="project" value="UniProtKB-SubCell"/>
</dbReference>
<evidence type="ECO:0000256" key="19">
    <source>
        <dbReference type="ARBA" id="ARBA00023166"/>
    </source>
</evidence>
<evidence type="ECO:0000256" key="18">
    <source>
        <dbReference type="ARBA" id="ARBA00023136"/>
    </source>
</evidence>
<dbReference type="SUPFAM" id="SSF54928">
    <property type="entry name" value="RNA-binding domain, RBD"/>
    <property type="match status" value="1"/>
</dbReference>
<dbReference type="InterPro" id="IPR033904">
    <property type="entry name" value="Trans_IPPS_HH"/>
</dbReference>
<dbReference type="AlphaFoldDB" id="A0A5J5AYH5"/>
<dbReference type="UniPathway" id="UPA00767">
    <property type="reaction ID" value="UER00751"/>
</dbReference>
<evidence type="ECO:0000256" key="15">
    <source>
        <dbReference type="ARBA" id="ARBA00022989"/>
    </source>
</evidence>
<name>A0A5J5AYH5_9ASTE</name>
<evidence type="ECO:0000256" key="14">
    <source>
        <dbReference type="ARBA" id="ARBA00022857"/>
    </source>
</evidence>
<keyword evidence="16" id="KW-0520">NAD</keyword>
<dbReference type="GO" id="GO:0055056">
    <property type="term" value="F:D-glucose transmembrane transporter activity"/>
    <property type="evidence" value="ECO:0007669"/>
    <property type="project" value="UniProtKB-UniRule"/>
</dbReference>
<comment type="function">
    <text evidence="21">Catalyzes the condensation of 2 farnesyl pyrophosphate (FPP) moieties to form squalene. Proceeds in two distinct steps. In the first half-reaction, two molecules of FPP react to form the stable presqualene diphosphate intermediate (PSQPP), with concomitant release of a proton and a molecule of inorganic diphosphate. In the second half-reaction, PSQPP undergoes heterolysis, isomerization, and reduction with NADPH or NADH to form squalene. It is the first committed enzyme of the sterol biosynthesis pathway.</text>
</comment>
<comment type="catalytic activity">
    <reaction evidence="24">
        <text>2 (2E,6E)-farnesyl diphosphate = presqualene diphosphate + diphosphate</text>
        <dbReference type="Rhea" id="RHEA:22672"/>
        <dbReference type="ChEBI" id="CHEBI:33019"/>
        <dbReference type="ChEBI" id="CHEBI:57310"/>
        <dbReference type="ChEBI" id="CHEBI:175763"/>
    </reaction>
    <physiologicalReaction direction="left-to-right" evidence="24">
        <dbReference type="Rhea" id="RHEA:22673"/>
    </physiologicalReaction>
</comment>
<keyword evidence="7" id="KW-0444">Lipid biosynthesis</keyword>
<keyword evidence="13" id="KW-0460">Magnesium</keyword>
<comment type="catalytic activity">
    <reaction evidence="26">
        <text>2 (2E,6E)-farnesyl diphosphate + NADPH + H(+) = squalene + 2 diphosphate + NADP(+)</text>
        <dbReference type="Rhea" id="RHEA:32295"/>
        <dbReference type="ChEBI" id="CHEBI:15378"/>
        <dbReference type="ChEBI" id="CHEBI:15440"/>
        <dbReference type="ChEBI" id="CHEBI:33019"/>
        <dbReference type="ChEBI" id="CHEBI:57783"/>
        <dbReference type="ChEBI" id="CHEBI:58349"/>
        <dbReference type="ChEBI" id="CHEBI:175763"/>
        <dbReference type="EC" id="2.5.1.21"/>
    </reaction>
</comment>
<dbReference type="EMBL" id="CM018039">
    <property type="protein sequence ID" value="KAA8536053.1"/>
    <property type="molecule type" value="Genomic_DNA"/>
</dbReference>
<gene>
    <name evidence="29" type="ORF">F0562_028531</name>
</gene>
<comment type="catalytic activity">
    <reaction evidence="23">
        <text>presqualene diphosphate + NADH + H(+) = squalene + diphosphate + NAD(+)</text>
        <dbReference type="Rhea" id="RHEA:22228"/>
        <dbReference type="ChEBI" id="CHEBI:15378"/>
        <dbReference type="ChEBI" id="CHEBI:15440"/>
        <dbReference type="ChEBI" id="CHEBI:33019"/>
        <dbReference type="ChEBI" id="CHEBI:57310"/>
        <dbReference type="ChEBI" id="CHEBI:57540"/>
        <dbReference type="ChEBI" id="CHEBI:57945"/>
    </reaction>
    <physiologicalReaction direction="left-to-right" evidence="23">
        <dbReference type="Rhea" id="RHEA:22229"/>
    </physiologicalReaction>
</comment>
<feature type="region of interest" description="Disordered" evidence="27">
    <location>
        <begin position="1"/>
        <end position="31"/>
    </location>
</feature>
<dbReference type="OrthoDB" id="431150at2759"/>
<evidence type="ECO:0000256" key="16">
    <source>
        <dbReference type="ARBA" id="ARBA00023027"/>
    </source>
</evidence>
<evidence type="ECO:0000256" key="25">
    <source>
        <dbReference type="ARBA" id="ARBA00048854"/>
    </source>
</evidence>
<dbReference type="NCBIfam" id="TIGR01559">
    <property type="entry name" value="squal_synth"/>
    <property type="match status" value="1"/>
</dbReference>
<dbReference type="InterPro" id="IPR002060">
    <property type="entry name" value="Squ/phyt_synthse"/>
</dbReference>
<dbReference type="GO" id="GO:0045338">
    <property type="term" value="P:farnesyl diphosphate metabolic process"/>
    <property type="evidence" value="ECO:0007669"/>
    <property type="project" value="InterPro"/>
</dbReference>
<comment type="subcellular location">
    <subcellularLocation>
        <location evidence="2">Endoplasmic reticulum membrane</location>
        <topology evidence="2">Multi-pass membrane protein</topology>
    </subcellularLocation>
</comment>
<organism evidence="29 30">
    <name type="scientific">Nyssa sinensis</name>
    <dbReference type="NCBI Taxonomy" id="561372"/>
    <lineage>
        <taxon>Eukaryota</taxon>
        <taxon>Viridiplantae</taxon>
        <taxon>Streptophyta</taxon>
        <taxon>Embryophyta</taxon>
        <taxon>Tracheophyta</taxon>
        <taxon>Spermatophyta</taxon>
        <taxon>Magnoliopsida</taxon>
        <taxon>eudicotyledons</taxon>
        <taxon>Gunneridae</taxon>
        <taxon>Pentapetalae</taxon>
        <taxon>asterids</taxon>
        <taxon>Cornales</taxon>
        <taxon>Nyssaceae</taxon>
        <taxon>Nyssa</taxon>
    </lineage>
</organism>
<evidence type="ECO:0000256" key="1">
    <source>
        <dbReference type="ARBA" id="ARBA00001946"/>
    </source>
</evidence>
<evidence type="ECO:0000256" key="13">
    <source>
        <dbReference type="ARBA" id="ARBA00022842"/>
    </source>
</evidence>
<evidence type="ECO:0000313" key="29">
    <source>
        <dbReference type="EMBL" id="KAA8536053.1"/>
    </source>
</evidence>
<evidence type="ECO:0000256" key="2">
    <source>
        <dbReference type="ARBA" id="ARBA00004477"/>
    </source>
</evidence>
<evidence type="ECO:0000256" key="24">
    <source>
        <dbReference type="ARBA" id="ARBA00048315"/>
    </source>
</evidence>
<evidence type="ECO:0000256" key="9">
    <source>
        <dbReference type="ARBA" id="ARBA00022679"/>
    </source>
</evidence>
<dbReference type="Pfam" id="PF04059">
    <property type="entry name" value="RRM_2"/>
    <property type="match status" value="1"/>
</dbReference>
<sequence>MAVSKGLNPRAPEYTPILSRETTSPTDAPPPSVLVSVLSTPTLHCYYPQPAPHLYFHTHPPPSYSPHLYATPYSVHPQPVAVAQLPSPATERSAPPTVTEHAADYHYGQVVSEEVRHRAPRRGFGRGGKREEFGGHERAGKLKWRPKLCKGDDQFRRGVGIGAVPKKPQQEVLPLKRDEGKTTIMIKNVPNKYTRELLLKFLEQHCRSENQRANAEKSEEAEDCIVSAFDFMYLPIDFGTGCNKGYAFVNFTDPSAVWKFYRAFHDKTWDFFQSPKIREIVSAKIQSPIPSPFHRSPSRTRKCKMGSLGAILRHPDDFYPLLKLKMAARHTKKQIPPEPHWGFCYTLLHKVSRSFDLVIQQLGTELRNAVCIFYLVLRALDTVEDDTSIPTEVKVPILMAFHRHIYDPDWHFSCGTKDYKVLMDQFHLVSTAFLELGRGYQEAIEDITMRMGAGMAKFICKEVETNDDYDEYCHYVAGLVGLGLSKLFHASGLEDLASDSLSNSTGLFLQKTNIIRDYLEDINEIPKSRMFWPRQIWSKYVNKLEDLKYEEKLCQGCAMPE</sequence>
<dbReference type="Gene3D" id="1.10.600.10">
    <property type="entry name" value="Farnesyl Diphosphate Synthase"/>
    <property type="match status" value="1"/>
</dbReference>
<evidence type="ECO:0000256" key="5">
    <source>
        <dbReference type="ARBA" id="ARBA00012373"/>
    </source>
</evidence>
<dbReference type="PANTHER" id="PTHR11626">
    <property type="entry name" value="FARNESYL-DIPHOSPHATE FARNESYLTRANSFERASE"/>
    <property type="match status" value="1"/>
</dbReference>
<dbReference type="InterPro" id="IPR006449">
    <property type="entry name" value="Squal_synth-like"/>
</dbReference>
<comment type="catalytic activity">
    <reaction evidence="22">
        <text>presqualene diphosphate + NADPH + H(+) = squalene + diphosphate + NADP(+)</text>
        <dbReference type="Rhea" id="RHEA:22232"/>
        <dbReference type="ChEBI" id="CHEBI:15378"/>
        <dbReference type="ChEBI" id="CHEBI:15440"/>
        <dbReference type="ChEBI" id="CHEBI:33019"/>
        <dbReference type="ChEBI" id="CHEBI:57310"/>
        <dbReference type="ChEBI" id="CHEBI:57783"/>
        <dbReference type="ChEBI" id="CHEBI:58349"/>
    </reaction>
    <physiologicalReaction direction="left-to-right" evidence="22">
        <dbReference type="Rhea" id="RHEA:22233"/>
    </physiologicalReaction>
</comment>
<dbReference type="CDD" id="cd00683">
    <property type="entry name" value="Trans_IPPS_HH"/>
    <property type="match status" value="1"/>
</dbReference>
<evidence type="ECO:0000256" key="10">
    <source>
        <dbReference type="ARBA" id="ARBA00022692"/>
    </source>
</evidence>
<keyword evidence="15" id="KW-1133">Transmembrane helix</keyword>
<reference evidence="29 30" key="1">
    <citation type="submission" date="2019-09" db="EMBL/GenBank/DDBJ databases">
        <title>A chromosome-level genome assembly of the Chinese tupelo Nyssa sinensis.</title>
        <authorList>
            <person name="Yang X."/>
            <person name="Kang M."/>
            <person name="Yang Y."/>
            <person name="Xiong H."/>
            <person name="Wang M."/>
            <person name="Zhang Z."/>
            <person name="Wang Z."/>
            <person name="Wu H."/>
            <person name="Ma T."/>
            <person name="Liu J."/>
            <person name="Xi Z."/>
        </authorList>
    </citation>
    <scope>NUCLEOTIDE SEQUENCE [LARGE SCALE GENOMIC DNA]</scope>
    <source>
        <strain evidence="29">J267</strain>
        <tissue evidence="29">Leaf</tissue>
    </source>
</reference>
<evidence type="ECO:0000256" key="4">
    <source>
        <dbReference type="ARBA" id="ARBA00006251"/>
    </source>
</evidence>
<evidence type="ECO:0000256" key="22">
    <source>
        <dbReference type="ARBA" id="ARBA00047468"/>
    </source>
</evidence>
<dbReference type="InterPro" id="IPR044844">
    <property type="entry name" value="Trans_IPPS_euk-type"/>
</dbReference>
<dbReference type="Pfam" id="PF00494">
    <property type="entry name" value="SQS_PSY"/>
    <property type="match status" value="1"/>
</dbReference>
<dbReference type="GO" id="GO:0006694">
    <property type="term" value="P:steroid biosynthetic process"/>
    <property type="evidence" value="ECO:0007669"/>
    <property type="project" value="UniProtKB-ARBA"/>
</dbReference>
<dbReference type="InterPro" id="IPR007201">
    <property type="entry name" value="Mei2-like_Rrm_C"/>
</dbReference>
<evidence type="ECO:0000256" key="7">
    <source>
        <dbReference type="ARBA" id="ARBA00022516"/>
    </source>
</evidence>
<keyword evidence="19" id="KW-1207">Sterol metabolism</keyword>
<dbReference type="GO" id="GO:0051996">
    <property type="term" value="F:squalene synthase [NAD(P)H] activity"/>
    <property type="evidence" value="ECO:0007669"/>
    <property type="project" value="UniProtKB-UniRule"/>
</dbReference>
<accession>A0A5J5AYH5</accession>
<evidence type="ECO:0000256" key="12">
    <source>
        <dbReference type="ARBA" id="ARBA00022824"/>
    </source>
</evidence>
<evidence type="ECO:0000256" key="21">
    <source>
        <dbReference type="ARBA" id="ARBA00045166"/>
    </source>
</evidence>
<keyword evidence="12" id="KW-0256">Endoplasmic reticulum</keyword>
<dbReference type="InterPro" id="IPR008949">
    <property type="entry name" value="Isoprenoid_synthase_dom_sf"/>
</dbReference>
<evidence type="ECO:0000256" key="11">
    <source>
        <dbReference type="ARBA" id="ARBA00022723"/>
    </source>
</evidence>
<comment type="cofactor">
    <cofactor evidence="1 26">
        <name>Mg(2+)</name>
        <dbReference type="ChEBI" id="CHEBI:18420"/>
    </cofactor>
</comment>
<evidence type="ECO:0000256" key="27">
    <source>
        <dbReference type="SAM" id="MobiDB-lite"/>
    </source>
</evidence>
<dbReference type="Gene3D" id="3.30.70.330">
    <property type="match status" value="1"/>
</dbReference>
<evidence type="ECO:0000256" key="3">
    <source>
        <dbReference type="ARBA" id="ARBA00005057"/>
    </source>
</evidence>
<evidence type="ECO:0000256" key="17">
    <source>
        <dbReference type="ARBA" id="ARBA00023098"/>
    </source>
</evidence>
<keyword evidence="14" id="KW-0521">NADP</keyword>
<evidence type="ECO:0000256" key="6">
    <source>
        <dbReference type="ARBA" id="ARBA00015135"/>
    </source>
</evidence>
<comment type="catalytic activity">
    <reaction evidence="25">
        <text>2 (2E,6E)-farnesyl diphosphate + NADH + H(+) = squalene + 2 diphosphate + NAD(+)</text>
        <dbReference type="Rhea" id="RHEA:32299"/>
        <dbReference type="ChEBI" id="CHEBI:15378"/>
        <dbReference type="ChEBI" id="CHEBI:15440"/>
        <dbReference type="ChEBI" id="CHEBI:33019"/>
        <dbReference type="ChEBI" id="CHEBI:57540"/>
        <dbReference type="ChEBI" id="CHEBI:57945"/>
        <dbReference type="ChEBI" id="CHEBI:175763"/>
        <dbReference type="EC" id="2.5.1.21"/>
    </reaction>
    <physiologicalReaction direction="left-to-right" evidence="25">
        <dbReference type="Rhea" id="RHEA:32300"/>
    </physiologicalReaction>
</comment>
<proteinExistence type="inferred from homology"/>
<keyword evidence="18" id="KW-0472">Membrane</keyword>
<dbReference type="InterPro" id="IPR012677">
    <property type="entry name" value="Nucleotide-bd_a/b_plait_sf"/>
</dbReference>
<evidence type="ECO:0000313" key="30">
    <source>
        <dbReference type="Proteomes" id="UP000325577"/>
    </source>
</evidence>
<evidence type="ECO:0000256" key="20">
    <source>
        <dbReference type="ARBA" id="ARBA00023221"/>
    </source>
</evidence>
<keyword evidence="11" id="KW-0479">Metal-binding</keyword>
<evidence type="ECO:0000256" key="23">
    <source>
        <dbReference type="ARBA" id="ARBA00047541"/>
    </source>
</evidence>
<comment type="pathway">
    <text evidence="3 26">Terpene metabolism; lanosterol biosynthesis; lanosterol from farnesyl diphosphate: step 1/3.</text>
</comment>
<dbReference type="GO" id="GO:0046872">
    <property type="term" value="F:metal ion binding"/>
    <property type="evidence" value="ECO:0007669"/>
    <property type="project" value="UniProtKB-KW"/>
</dbReference>
<dbReference type="InterPro" id="IPR019845">
    <property type="entry name" value="Squalene/phytoene_synthase_CS"/>
</dbReference>
<keyword evidence="10" id="KW-0812">Transmembrane</keyword>